<gene>
    <name evidence="4" type="ORF">ACFPL4_21120</name>
</gene>
<dbReference type="EMBL" id="JBHSJE010000005">
    <property type="protein sequence ID" value="MFC4980822.1"/>
    <property type="molecule type" value="Genomic_DNA"/>
</dbReference>
<feature type="domain" description="DUF642" evidence="3">
    <location>
        <begin position="42"/>
        <end position="198"/>
    </location>
</feature>
<reference evidence="5" key="1">
    <citation type="journal article" date="2019" name="Int. J. Syst. Evol. Microbiol.">
        <title>The Global Catalogue of Microorganisms (GCM) 10K type strain sequencing project: providing services to taxonomists for standard genome sequencing and annotation.</title>
        <authorList>
            <consortium name="The Broad Institute Genomics Platform"/>
            <consortium name="The Broad Institute Genome Sequencing Center for Infectious Disease"/>
            <person name="Wu L."/>
            <person name="Ma J."/>
        </authorList>
    </citation>
    <scope>NUCLEOTIDE SEQUENCE [LARGE SCALE GENOMIC DNA]</scope>
    <source>
        <strain evidence="5">ICMP 257</strain>
    </source>
</reference>
<feature type="region of interest" description="Disordered" evidence="1">
    <location>
        <begin position="28"/>
        <end position="48"/>
    </location>
</feature>
<name>A0ABV9VD37_STRAZ</name>
<keyword evidence="2" id="KW-0732">Signal</keyword>
<feature type="chain" id="PRO_5046713630" evidence="2">
    <location>
        <begin position="31"/>
        <end position="208"/>
    </location>
</feature>
<evidence type="ECO:0000313" key="4">
    <source>
        <dbReference type="EMBL" id="MFC4980822.1"/>
    </source>
</evidence>
<evidence type="ECO:0000256" key="1">
    <source>
        <dbReference type="SAM" id="MobiDB-lite"/>
    </source>
</evidence>
<protein>
    <submittedName>
        <fullName evidence="4">DUF642 domain-containing protein</fullName>
    </submittedName>
</protein>
<dbReference type="Pfam" id="PF04862">
    <property type="entry name" value="DUF642"/>
    <property type="match status" value="1"/>
</dbReference>
<evidence type="ECO:0000259" key="3">
    <source>
        <dbReference type="Pfam" id="PF04862"/>
    </source>
</evidence>
<dbReference type="GeneID" id="31236447"/>
<dbReference type="RefSeq" id="WP_033304630.1">
    <property type="nucleotide sequence ID" value="NZ_JBHSJE010000005.1"/>
</dbReference>
<dbReference type="Proteomes" id="UP001595908">
    <property type="component" value="Unassembled WGS sequence"/>
</dbReference>
<keyword evidence="5" id="KW-1185">Reference proteome</keyword>
<dbReference type="Gene3D" id="2.60.120.260">
    <property type="entry name" value="Galactose-binding domain-like"/>
    <property type="match status" value="1"/>
</dbReference>
<sequence length="208" mass="21478">MRPLRRPAALSAAALSTAALLLTAPSTASAHPHDATHTTPAIADGGFETPVVPVPAPFTTYLGGQTAGPWAVGGDSVDVTSDRLWDTAEGSQSLDLNGTTSGSVSQEISTHPLTSYVVSFELAGNPAWAPALKTGELRVDGVPVKTFSFDVTGRGFRNMGYTRQTAVFSSLLKNSVTLTFASTSPGPGGPVIDDVRIRSCLLVLCPPA</sequence>
<feature type="signal peptide" evidence="2">
    <location>
        <begin position="1"/>
        <end position="30"/>
    </location>
</feature>
<proteinExistence type="predicted"/>
<organism evidence="4 5">
    <name type="scientific">Streptomyces atroolivaceus</name>
    <dbReference type="NCBI Taxonomy" id="66869"/>
    <lineage>
        <taxon>Bacteria</taxon>
        <taxon>Bacillati</taxon>
        <taxon>Actinomycetota</taxon>
        <taxon>Actinomycetes</taxon>
        <taxon>Kitasatosporales</taxon>
        <taxon>Streptomycetaceae</taxon>
        <taxon>Streptomyces</taxon>
    </lineage>
</organism>
<accession>A0ABV9VD37</accession>
<comment type="caution">
    <text evidence="4">The sequence shown here is derived from an EMBL/GenBank/DDBJ whole genome shotgun (WGS) entry which is preliminary data.</text>
</comment>
<evidence type="ECO:0000313" key="5">
    <source>
        <dbReference type="Proteomes" id="UP001595908"/>
    </source>
</evidence>
<dbReference type="InterPro" id="IPR006946">
    <property type="entry name" value="DGR2-like_dom"/>
</dbReference>
<evidence type="ECO:0000256" key="2">
    <source>
        <dbReference type="SAM" id="SignalP"/>
    </source>
</evidence>